<gene>
    <name evidence="6" type="ORF">HPDFL43_12041</name>
</gene>
<dbReference type="GO" id="GO:0032259">
    <property type="term" value="P:methylation"/>
    <property type="evidence" value="ECO:0007669"/>
    <property type="project" value="UniProtKB-KW"/>
</dbReference>
<evidence type="ECO:0000256" key="4">
    <source>
        <dbReference type="ARBA" id="ARBA00030169"/>
    </source>
</evidence>
<keyword evidence="7" id="KW-1185">Reference proteome</keyword>
<dbReference type="AlphaFoldDB" id="A9DBI7"/>
<protein>
    <recommendedName>
        <fullName evidence="2">Putative 4-hydroxy-4-methyl-2-oxoglutarate aldolase</fullName>
    </recommendedName>
    <alternativeName>
        <fullName evidence="3">Regulator of ribonuclease activity homolog</fullName>
    </alternativeName>
    <alternativeName>
        <fullName evidence="4">RraA-like protein</fullName>
    </alternativeName>
</protein>
<dbReference type="InterPro" id="IPR005493">
    <property type="entry name" value="RraA/RraA-like"/>
</dbReference>
<dbReference type="STRING" id="411684.HPDFL43_12041"/>
<dbReference type="Proteomes" id="UP000004291">
    <property type="component" value="Chromosome"/>
</dbReference>
<reference evidence="6 7" key="2">
    <citation type="submission" date="2012-06" db="EMBL/GenBank/DDBJ databases">
        <authorList>
            <person name="Fiebig A."/>
        </authorList>
    </citation>
    <scope>NUCLEOTIDE SEQUENCE [LARGE SCALE GENOMIC DNA]</scope>
    <source>
        <strain evidence="6 7">DFL-43</strain>
    </source>
</reference>
<keyword evidence="5" id="KW-0479">Metal-binding</keyword>
<name>A9DBI7_HOEPD</name>
<proteinExistence type="predicted"/>
<dbReference type="eggNOG" id="COG0684">
    <property type="taxonomic scope" value="Bacteria"/>
</dbReference>
<keyword evidence="5" id="KW-0460">Magnesium</keyword>
<keyword evidence="6" id="KW-0489">Methyltransferase</keyword>
<comment type="caution">
    <text evidence="6">The sequence shown here is derived from an EMBL/GenBank/DDBJ whole genome shotgun (WGS) entry which is preliminary data.</text>
</comment>
<dbReference type="CDD" id="cd16841">
    <property type="entry name" value="RraA_family"/>
    <property type="match status" value="1"/>
</dbReference>
<feature type="binding site" evidence="5">
    <location>
        <position position="126"/>
    </location>
    <ligand>
        <name>substrate</name>
    </ligand>
</feature>
<sequence length="232" mass="23880">MIEEPPKLQIRKTIRRPGADQIAAFRDIPTGFLCDAMEGQGALCSTIQPVGGGRDLPTHAYGPAVVAENGPAEILATMGAVHVSQPGDIIVSAVHGHKNCSAAGDRFCGIMKNRGVAAFVTDGQMRDYPGIVAAGLPAWCAGLSPNSPYSNGPGKVGFGAVVGGRYIETGDMIVADVDGVVVIPFSQIDAVIAQLAAIQELETALDAKVQNGLSEMAAIEAMLADGTAKLVD</sequence>
<evidence type="ECO:0000256" key="3">
    <source>
        <dbReference type="ARBA" id="ARBA00029596"/>
    </source>
</evidence>
<dbReference type="RefSeq" id="WP_007198179.1">
    <property type="nucleotide sequence ID" value="NZ_CM002917.1"/>
</dbReference>
<evidence type="ECO:0000256" key="1">
    <source>
        <dbReference type="ARBA" id="ARBA00001968"/>
    </source>
</evidence>
<dbReference type="GO" id="GO:0046872">
    <property type="term" value="F:metal ion binding"/>
    <property type="evidence" value="ECO:0007669"/>
    <property type="project" value="UniProtKB-KW"/>
</dbReference>
<dbReference type="PANTHER" id="PTHR33254:SF4">
    <property type="entry name" value="4-HYDROXY-4-METHYL-2-OXOGLUTARATE ALDOLASE 3-RELATED"/>
    <property type="match status" value="1"/>
</dbReference>
<evidence type="ECO:0000256" key="2">
    <source>
        <dbReference type="ARBA" id="ARBA00016549"/>
    </source>
</evidence>
<comment type="cofactor">
    <cofactor evidence="1">
        <name>a divalent metal cation</name>
        <dbReference type="ChEBI" id="CHEBI:60240"/>
    </cofactor>
</comment>
<dbReference type="Gene3D" id="3.50.30.40">
    <property type="entry name" value="Ribonuclease E inhibitor RraA/RraA-like"/>
    <property type="match status" value="1"/>
</dbReference>
<evidence type="ECO:0000313" key="7">
    <source>
        <dbReference type="Proteomes" id="UP000004291"/>
    </source>
</evidence>
<dbReference type="SUPFAM" id="SSF89562">
    <property type="entry name" value="RraA-like"/>
    <property type="match status" value="1"/>
</dbReference>
<evidence type="ECO:0000256" key="5">
    <source>
        <dbReference type="PIRSR" id="PIRSR605493-1"/>
    </source>
</evidence>
<accession>A9DBI7</accession>
<organism evidence="6 7">
    <name type="scientific">Hoeflea phototrophica (strain DSM 17068 / NCIMB 14078 / DFL-43)</name>
    <dbReference type="NCBI Taxonomy" id="411684"/>
    <lineage>
        <taxon>Bacteria</taxon>
        <taxon>Pseudomonadati</taxon>
        <taxon>Pseudomonadota</taxon>
        <taxon>Alphaproteobacteria</taxon>
        <taxon>Hyphomicrobiales</taxon>
        <taxon>Rhizobiaceae</taxon>
        <taxon>Hoeflea</taxon>
    </lineage>
</organism>
<feature type="binding site" evidence="5">
    <location>
        <position position="127"/>
    </location>
    <ligand>
        <name>Mg(2+)</name>
        <dbReference type="ChEBI" id="CHEBI:18420"/>
    </ligand>
</feature>
<dbReference type="GO" id="GO:0008168">
    <property type="term" value="F:methyltransferase activity"/>
    <property type="evidence" value="ECO:0007669"/>
    <property type="project" value="UniProtKB-KW"/>
</dbReference>
<dbReference type="EMBL" id="ABIA03000004">
    <property type="protein sequence ID" value="EDQ32530.1"/>
    <property type="molecule type" value="Genomic_DNA"/>
</dbReference>
<comment type="cofactor">
    <cofactor evidence="5">
        <name>Mg(2+)</name>
        <dbReference type="ChEBI" id="CHEBI:18420"/>
    </cofactor>
</comment>
<dbReference type="InterPro" id="IPR036704">
    <property type="entry name" value="RraA/RraA-like_sf"/>
</dbReference>
<evidence type="ECO:0000313" key="6">
    <source>
        <dbReference type="EMBL" id="EDQ32530.1"/>
    </source>
</evidence>
<dbReference type="OrthoDB" id="9812532at2"/>
<keyword evidence="6" id="KW-0808">Transferase</keyword>
<dbReference type="HOGENOM" id="CLU_072626_3_2_5"/>
<dbReference type="PANTHER" id="PTHR33254">
    <property type="entry name" value="4-HYDROXY-4-METHYL-2-OXOGLUTARATE ALDOLASE 3-RELATED"/>
    <property type="match status" value="1"/>
</dbReference>
<dbReference type="Pfam" id="PF03737">
    <property type="entry name" value="RraA-like"/>
    <property type="match status" value="1"/>
</dbReference>
<reference evidence="6 7" key="1">
    <citation type="submission" date="2007-10" db="EMBL/GenBank/DDBJ databases">
        <authorList>
            <person name="Wagner-Dobler I."/>
            <person name="Ferriera S."/>
            <person name="Johnson J."/>
            <person name="Kravitz S."/>
            <person name="Beeson K."/>
            <person name="Sutton G."/>
            <person name="Rogers Y.-H."/>
            <person name="Friedman R."/>
            <person name="Frazier M."/>
            <person name="Venter J.C."/>
        </authorList>
    </citation>
    <scope>NUCLEOTIDE SEQUENCE [LARGE SCALE GENOMIC DNA]</scope>
    <source>
        <strain evidence="6 7">DFL-43</strain>
    </source>
</reference>